<accession>A0AAQ0BTX0</accession>
<dbReference type="SUPFAM" id="SSF52540">
    <property type="entry name" value="P-loop containing nucleoside triphosphate hydrolases"/>
    <property type="match status" value="1"/>
</dbReference>
<dbReference type="Pfam" id="PF08751">
    <property type="entry name" value="TrwC"/>
    <property type="match status" value="1"/>
</dbReference>
<organism evidence="2 3">
    <name type="scientific">Burkholderia glumae</name>
    <name type="common">Pseudomonas glumae</name>
    <dbReference type="NCBI Taxonomy" id="337"/>
    <lineage>
        <taxon>Bacteria</taxon>
        <taxon>Pseudomonadati</taxon>
        <taxon>Pseudomonadota</taxon>
        <taxon>Betaproteobacteria</taxon>
        <taxon>Burkholderiales</taxon>
        <taxon>Burkholderiaceae</taxon>
        <taxon>Burkholderia</taxon>
    </lineage>
</organism>
<dbReference type="EMBL" id="CP065601">
    <property type="protein sequence ID" value="QPQ92995.1"/>
    <property type="molecule type" value="Genomic_DNA"/>
</dbReference>
<dbReference type="InterPro" id="IPR027417">
    <property type="entry name" value="P-loop_NTPase"/>
</dbReference>
<dbReference type="AlphaFoldDB" id="A0AAQ0BTX0"/>
<feature type="domain" description="TrwC relaxase" evidence="1">
    <location>
        <begin position="16"/>
        <end position="318"/>
    </location>
</feature>
<dbReference type="GeneID" id="45698544"/>
<evidence type="ECO:0000313" key="2">
    <source>
        <dbReference type="EMBL" id="QPQ92995.1"/>
    </source>
</evidence>
<evidence type="ECO:0000259" key="1">
    <source>
        <dbReference type="Pfam" id="PF08751"/>
    </source>
</evidence>
<dbReference type="RefSeq" id="WP_045678930.1">
    <property type="nucleotide sequence ID" value="NZ_CP033664.1"/>
</dbReference>
<evidence type="ECO:0000313" key="3">
    <source>
        <dbReference type="Proteomes" id="UP000594892"/>
    </source>
</evidence>
<reference evidence="2 3" key="1">
    <citation type="submission" date="2020-12" db="EMBL/GenBank/DDBJ databases">
        <title>FDA dAtabase for Regulatory Grade micrObial Sequences (FDA-ARGOS): Supporting development and validation of Infectious Disease Dx tests.</title>
        <authorList>
            <person name="Minogue T."/>
            <person name="Wolcott M."/>
            <person name="Wasieloski L."/>
            <person name="Aguilar W."/>
            <person name="Moore D."/>
            <person name="Jaissle J."/>
            <person name="Tallon L."/>
            <person name="Sadzewicz L."/>
            <person name="Zhao X."/>
            <person name="Boylan J."/>
            <person name="Ott S."/>
            <person name="Bowen H."/>
            <person name="Vavikolanu K."/>
            <person name="Mehta A."/>
            <person name="Aluvathingal J."/>
            <person name="Nadendla S."/>
            <person name="Yan Y."/>
            <person name="Sichtig H."/>
        </authorList>
    </citation>
    <scope>NUCLEOTIDE SEQUENCE [LARGE SCALE GENOMIC DNA]</scope>
    <source>
        <strain evidence="2 3">FDAARGOS_949</strain>
    </source>
</reference>
<gene>
    <name evidence="2" type="ORF">I6H06_11795</name>
</gene>
<sequence>MINVEWRTVAQGFDYKRYLQRQVQDVLDDGAGVEGSKMGYYAKAGEFTGADLTYIRGGIADRLGLTGPADMDKLAEISEAELGNHPLLGERKTRDKITRTIPHPETGKLIQITRTDIERGFVVYRDVEIPIDLAKVEESVIGNQRTSLELVYSVDKSFSYLFFSDLLTADQKKTFQQIFFDAVKEIQVDVVQKMIVDYVGQRGEIMEYGFMHLDNREQDPHVHAHVNTSNIIRLPDGSIRVIEARELFQRGCAERIDAQFKALFAKKFQQAFPDIPLESYDHDLQEINPKFAADVKDMRVAFDKRATDIIRSKYKVAAKIKEEIDRDKRDLYERTQQKIADLIAQEQAGALSKDEVLARVIDVNKDYEAQYGFLNSGRYNKQVQRRLKNKKQVVSLHEQQSQLVAKVSELNLTLKLSSDAVLYRQHDKERIVELLTNKNPKFTRNDLIREFAKYIGLGIEAEFVADKFLREQEDIFALPCNPNEQPVFTLKSLARLENQNVEIFAGLTSYSHQRFDLADYFRELEAGGIRLKDEQKAFVQNVFNGNGASLVVGLPGTGKSFAMKYAVQFARQQSYRTIGLAPTGKVASAVAADTNPDYAGTIDKFLLEIEAGTLELGPKDMVFVDEAGMVGTRHYAKLLSAVQASGAKLGKRSIRHTLTVGPKLCARSIKAAAV</sequence>
<dbReference type="InterPro" id="IPR014862">
    <property type="entry name" value="TrwC"/>
</dbReference>
<dbReference type="Proteomes" id="UP000594892">
    <property type="component" value="Chromosome 2"/>
</dbReference>
<dbReference type="Pfam" id="PF13604">
    <property type="entry name" value="AAA_30"/>
    <property type="match status" value="1"/>
</dbReference>
<dbReference type="SUPFAM" id="SSF55464">
    <property type="entry name" value="Origin of replication-binding domain, RBD-like"/>
    <property type="match status" value="1"/>
</dbReference>
<name>A0AAQ0BTX0_BURGL</name>
<protein>
    <submittedName>
        <fullName evidence="2">AAA family ATPase</fullName>
    </submittedName>
</protein>
<dbReference type="Gene3D" id="3.40.50.300">
    <property type="entry name" value="P-loop containing nucleotide triphosphate hydrolases"/>
    <property type="match status" value="1"/>
</dbReference>
<proteinExistence type="predicted"/>